<dbReference type="GO" id="GO:0006784">
    <property type="term" value="P:heme A biosynthetic process"/>
    <property type="evidence" value="ECO:0007669"/>
    <property type="project" value="InterPro"/>
</dbReference>
<keyword evidence="9 12" id="KW-0472">Membrane</keyword>
<dbReference type="PANTHER" id="PTHR23289">
    <property type="entry name" value="CYTOCHROME C OXIDASE ASSEMBLY PROTEIN COX15"/>
    <property type="match status" value="1"/>
</dbReference>
<keyword evidence="6" id="KW-0560">Oxidoreductase</keyword>
<organism evidence="13">
    <name type="scientific">Tetraselmis sp. GSL018</name>
    <dbReference type="NCBI Taxonomy" id="582737"/>
    <lineage>
        <taxon>Eukaryota</taxon>
        <taxon>Viridiplantae</taxon>
        <taxon>Chlorophyta</taxon>
        <taxon>core chlorophytes</taxon>
        <taxon>Chlorodendrophyceae</taxon>
        <taxon>Chlorodendrales</taxon>
        <taxon>Chlorodendraceae</taxon>
        <taxon>Tetraselmis</taxon>
    </lineage>
</organism>
<evidence type="ECO:0000256" key="1">
    <source>
        <dbReference type="ARBA" id="ARBA00001970"/>
    </source>
</evidence>
<comment type="pathway">
    <text evidence="10">Porphyrin-containing compound metabolism; heme A biosynthesis; heme A from heme O: step 1/1.</text>
</comment>
<feature type="transmembrane region" description="Helical" evidence="12">
    <location>
        <begin position="242"/>
        <end position="260"/>
    </location>
</feature>
<evidence type="ECO:0000256" key="6">
    <source>
        <dbReference type="ARBA" id="ARBA00023002"/>
    </source>
</evidence>
<comment type="subcellular location">
    <subcellularLocation>
        <location evidence="2">Membrane</location>
        <topology evidence="2">Multi-pass membrane protein</topology>
    </subcellularLocation>
</comment>
<accession>A0A061RH56</accession>
<evidence type="ECO:0000256" key="2">
    <source>
        <dbReference type="ARBA" id="ARBA00004141"/>
    </source>
</evidence>
<evidence type="ECO:0000313" key="13">
    <source>
        <dbReference type="EMBL" id="JAC70010.1"/>
    </source>
</evidence>
<evidence type="ECO:0000256" key="9">
    <source>
        <dbReference type="ARBA" id="ARBA00023136"/>
    </source>
</evidence>
<protein>
    <submittedName>
        <fullName evidence="13">Cytochrome c oxidase subunit XV assembly protein</fullName>
    </submittedName>
</protein>
<evidence type="ECO:0000256" key="4">
    <source>
        <dbReference type="ARBA" id="ARBA00022723"/>
    </source>
</evidence>
<feature type="transmembrane region" description="Helical" evidence="12">
    <location>
        <begin position="424"/>
        <end position="448"/>
    </location>
</feature>
<comment type="catalytic activity">
    <reaction evidence="11">
        <text>Fe(II)-heme o + 2 A + H2O = Fe(II)-heme a + 2 AH2</text>
        <dbReference type="Rhea" id="RHEA:63388"/>
        <dbReference type="ChEBI" id="CHEBI:13193"/>
        <dbReference type="ChEBI" id="CHEBI:15377"/>
        <dbReference type="ChEBI" id="CHEBI:17499"/>
        <dbReference type="ChEBI" id="CHEBI:60530"/>
        <dbReference type="ChEBI" id="CHEBI:61715"/>
        <dbReference type="EC" id="1.17.99.9"/>
    </reaction>
    <physiologicalReaction direction="left-to-right" evidence="11">
        <dbReference type="Rhea" id="RHEA:63389"/>
    </physiologicalReaction>
</comment>
<dbReference type="InterPro" id="IPR023754">
    <property type="entry name" value="HemeA_Synthase_type2"/>
</dbReference>
<dbReference type="PANTHER" id="PTHR23289:SF2">
    <property type="entry name" value="CYTOCHROME C OXIDASE ASSEMBLY PROTEIN COX15 HOMOLOG"/>
    <property type="match status" value="1"/>
</dbReference>
<keyword evidence="3 12" id="KW-0812">Transmembrane</keyword>
<dbReference type="GO" id="GO:0016653">
    <property type="term" value="F:oxidoreductase activity, acting on NAD(P)H, heme protein as acceptor"/>
    <property type="evidence" value="ECO:0007669"/>
    <property type="project" value="TreeGrafter"/>
</dbReference>
<feature type="transmembrane region" description="Helical" evidence="12">
    <location>
        <begin position="484"/>
        <end position="504"/>
    </location>
</feature>
<sequence>MSAYFRLASRFRSCAKGTCTPASAPSLHFSTWRTKIVNEAEYGSSATLLGCKTLKKNFWQQAGFNSGEVWRAVKKGFGDNRFPPVKAIRSPFARGKVTNSLNAEGFSSSAALYSPIAMGVSETGRKQVATWLGLGSGWVFALVVLGGVTRLTRSGLSMTEWKFTGERPPINADDWEAEFEKYRASPEFKQVHSTMTIEEFKFIYWMEYGHRMWARALGVVFAVPAAYFALRGYVNGALAKRLGLLFLMGGSQGLVGWWMVRSGLRDPAETDNPHAAPRVSPYRLAGHLASAFAIYSLLTWTTLSMSMPAPALAAFREQPAVMAAARGLRRAVHPLAGLIGVTALSGAFVAGNDAGRAYNTFPTMNGAWVPEEYFEAPRGWLRNCFENTAAVQLHHRVLALSTAAGTLAVWAYGSRLPLPAPTRACLHLLLAGTAAQVTLGISTLLTYVPVSLGAAHQAGALGLFTAALGLMHTLRPPAARPPSAARAAMFPAAVAAVVAVGAAVSQQE</sequence>
<feature type="transmembrane region" description="Helical" evidence="12">
    <location>
        <begin position="393"/>
        <end position="412"/>
    </location>
</feature>
<evidence type="ECO:0000256" key="5">
    <source>
        <dbReference type="ARBA" id="ARBA00022989"/>
    </source>
</evidence>
<keyword evidence="8" id="KW-0350">Heme biosynthesis</keyword>
<feature type="transmembrane region" description="Helical" evidence="12">
    <location>
        <begin position="454"/>
        <end position="472"/>
    </location>
</feature>
<proteinExistence type="inferred from homology"/>
<keyword evidence="5 12" id="KW-1133">Transmembrane helix</keyword>
<feature type="transmembrane region" description="Helical" evidence="12">
    <location>
        <begin position="331"/>
        <end position="351"/>
    </location>
</feature>
<evidence type="ECO:0000256" key="10">
    <source>
        <dbReference type="ARBA" id="ARBA00044501"/>
    </source>
</evidence>
<evidence type="ECO:0000256" key="7">
    <source>
        <dbReference type="ARBA" id="ARBA00023004"/>
    </source>
</evidence>
<keyword evidence="7" id="KW-0408">Iron</keyword>
<evidence type="ECO:0000256" key="3">
    <source>
        <dbReference type="ARBA" id="ARBA00022692"/>
    </source>
</evidence>
<reference evidence="13" key="1">
    <citation type="submission" date="2014-05" db="EMBL/GenBank/DDBJ databases">
        <title>The transcriptome of the halophilic microalga Tetraselmis sp. GSL018 isolated from the Great Salt Lake, Utah.</title>
        <authorList>
            <person name="Jinkerson R.E."/>
            <person name="D'Adamo S."/>
            <person name="Posewitz M.C."/>
        </authorList>
    </citation>
    <scope>NUCLEOTIDE SEQUENCE</scope>
    <source>
        <strain evidence="13">GSL018</strain>
    </source>
</reference>
<name>A0A061RH56_9CHLO</name>
<dbReference type="AlphaFoldDB" id="A0A061RH56"/>
<evidence type="ECO:0000256" key="11">
    <source>
        <dbReference type="ARBA" id="ARBA00048044"/>
    </source>
</evidence>
<feature type="transmembrane region" description="Helical" evidence="12">
    <location>
        <begin position="212"/>
        <end position="230"/>
    </location>
</feature>
<dbReference type="GO" id="GO:0120547">
    <property type="term" value="F:heme A synthase activity"/>
    <property type="evidence" value="ECO:0007669"/>
    <property type="project" value="UniProtKB-EC"/>
</dbReference>
<dbReference type="Pfam" id="PF02628">
    <property type="entry name" value="COX15-CtaA"/>
    <property type="match status" value="1"/>
</dbReference>
<evidence type="ECO:0000256" key="8">
    <source>
        <dbReference type="ARBA" id="ARBA00023133"/>
    </source>
</evidence>
<comment type="cofactor">
    <cofactor evidence="1">
        <name>heme b</name>
        <dbReference type="ChEBI" id="CHEBI:60344"/>
    </cofactor>
</comment>
<dbReference type="HAMAP" id="MF_01665">
    <property type="entry name" value="HemeA_synth_type2"/>
    <property type="match status" value="1"/>
</dbReference>
<feature type="transmembrane region" description="Helical" evidence="12">
    <location>
        <begin position="128"/>
        <end position="148"/>
    </location>
</feature>
<dbReference type="GO" id="GO:0005743">
    <property type="term" value="C:mitochondrial inner membrane"/>
    <property type="evidence" value="ECO:0007669"/>
    <property type="project" value="TreeGrafter"/>
</dbReference>
<keyword evidence="4" id="KW-0479">Metal-binding</keyword>
<gene>
    <name evidence="13" type="primary">COX15</name>
    <name evidence="13" type="ORF">TSPGSL018_5076</name>
</gene>
<dbReference type="EMBL" id="GBEZ01016222">
    <property type="protein sequence ID" value="JAC70010.1"/>
    <property type="molecule type" value="Transcribed_RNA"/>
</dbReference>
<dbReference type="GO" id="GO:0046872">
    <property type="term" value="F:metal ion binding"/>
    <property type="evidence" value="ECO:0007669"/>
    <property type="project" value="UniProtKB-KW"/>
</dbReference>
<evidence type="ECO:0000256" key="12">
    <source>
        <dbReference type="SAM" id="Phobius"/>
    </source>
</evidence>
<dbReference type="InterPro" id="IPR003780">
    <property type="entry name" value="COX15/CtaA_fam"/>
</dbReference>